<name>A0AAD6MVL7_9EURO</name>
<reference evidence="3" key="2">
    <citation type="submission" date="2023-01" db="EMBL/GenBank/DDBJ databases">
        <authorList>
            <person name="Petersen C."/>
        </authorList>
    </citation>
    <scope>NUCLEOTIDE SEQUENCE</scope>
    <source>
        <strain evidence="3">IBT 17514</strain>
    </source>
</reference>
<dbReference type="EMBL" id="JAQJAN010000008">
    <property type="protein sequence ID" value="KAJ5724743.1"/>
    <property type="molecule type" value="Genomic_DNA"/>
</dbReference>
<evidence type="ECO:0008006" key="5">
    <source>
        <dbReference type="Google" id="ProtNLM"/>
    </source>
</evidence>
<reference evidence="3" key="1">
    <citation type="journal article" date="2023" name="IMA Fungus">
        <title>Comparative genomic study of the Penicillium genus elucidates a diverse pangenome and 15 lateral gene transfer events.</title>
        <authorList>
            <person name="Petersen C."/>
            <person name="Sorensen T."/>
            <person name="Nielsen M.R."/>
            <person name="Sondergaard T.E."/>
            <person name="Sorensen J.L."/>
            <person name="Fitzpatrick D.A."/>
            <person name="Frisvad J.C."/>
            <person name="Nielsen K.L."/>
        </authorList>
    </citation>
    <scope>NUCLEOTIDE SEQUENCE</scope>
    <source>
        <strain evidence="3">IBT 17514</strain>
    </source>
</reference>
<organism evidence="3 4">
    <name type="scientific">Penicillium malachiteum</name>
    <dbReference type="NCBI Taxonomy" id="1324776"/>
    <lineage>
        <taxon>Eukaryota</taxon>
        <taxon>Fungi</taxon>
        <taxon>Dikarya</taxon>
        <taxon>Ascomycota</taxon>
        <taxon>Pezizomycotina</taxon>
        <taxon>Eurotiomycetes</taxon>
        <taxon>Eurotiomycetidae</taxon>
        <taxon>Eurotiales</taxon>
        <taxon>Aspergillaceae</taxon>
        <taxon>Penicillium</taxon>
    </lineage>
</organism>
<feature type="region of interest" description="Disordered" evidence="1">
    <location>
        <begin position="25"/>
        <end position="69"/>
    </location>
</feature>
<feature type="compositionally biased region" description="Polar residues" evidence="1">
    <location>
        <begin position="25"/>
        <end position="35"/>
    </location>
</feature>
<proteinExistence type="predicted"/>
<dbReference type="AlphaFoldDB" id="A0AAD6MVL7"/>
<comment type="caution">
    <text evidence="3">The sequence shown here is derived from an EMBL/GenBank/DDBJ whole genome shotgun (WGS) entry which is preliminary data.</text>
</comment>
<accession>A0AAD6MVL7</accession>
<feature type="compositionally biased region" description="Gly residues" evidence="1">
    <location>
        <begin position="45"/>
        <end position="60"/>
    </location>
</feature>
<evidence type="ECO:0000313" key="4">
    <source>
        <dbReference type="Proteomes" id="UP001215712"/>
    </source>
</evidence>
<protein>
    <recommendedName>
        <fullName evidence="5">GPI anchored protein</fullName>
    </recommendedName>
</protein>
<gene>
    <name evidence="3" type="ORF">N7493_006471</name>
</gene>
<feature type="region of interest" description="Disordered" evidence="1">
    <location>
        <begin position="375"/>
        <end position="415"/>
    </location>
</feature>
<keyword evidence="4" id="KW-1185">Reference proteome</keyword>
<dbReference type="Proteomes" id="UP001215712">
    <property type="component" value="Unassembled WGS sequence"/>
</dbReference>
<evidence type="ECO:0000256" key="2">
    <source>
        <dbReference type="SAM" id="SignalP"/>
    </source>
</evidence>
<keyword evidence="2" id="KW-0732">Signal</keyword>
<sequence>MKGFVGGIPLALLVAAVQVQAMESSTGNGMSQNNFHQRRTAGFGPQVGGTALGGPSGNDGDGSSTWPYNAEVDAKSNVNEFNKDDHSIKIHNKEVHAPPPPIPYGPALGPGAGPFGHGFGPALGPGAGPFPKRGWPAGGTAEGGPSGNDEGQVFNMPITGNFKTDVNDYNKDDHSISVKNKDIHGPTIVVPPPHPHFGGPGGPGGPPGGFREANEGDHFHIPAGAFAKRFAPGGTALGGPGGGDFHGYPGPFIPGGTALGGPSGDDDGGDLNFGKSAHIHTNVNEASKDDHSIDIKHKDIYAPPFGVPFKRGFYPEAGGTALGGPSGNDGGQEFNMPITIDTDTAVNESYEDDHSIDLKHKDVYAPPPFPVGGAPFRRAYAPSREAGSDGDFPPVAGGTALGGPSGDDSDGDFNDPTDIGVDTNVNENHQDNHAIKLDTTTVHRPEFAHVQEVQEVPEMPWMTYEDQQHAAGAPIPINQVATFDASGPAPPTDRDEHEQSAQCDAVHEVVRTVTKTHYKQVAATKTVYQQAPVVSQAVETSAIPMSAVPNQMEIDPKVMSSAVHGSQFASAPAPAASSYAPYESYNYKSQAPMSSPVAMYSMIPVQVPVASSSYMGSMATPAASMGLNMPSGVSPEHNAMASASASPSSHSHFFTGAATRVSGGLASAAAAVVGVLAFVL</sequence>
<evidence type="ECO:0000313" key="3">
    <source>
        <dbReference type="EMBL" id="KAJ5724743.1"/>
    </source>
</evidence>
<feature type="chain" id="PRO_5042092440" description="GPI anchored protein" evidence="2">
    <location>
        <begin position="22"/>
        <end position="680"/>
    </location>
</feature>
<feature type="signal peptide" evidence="2">
    <location>
        <begin position="1"/>
        <end position="21"/>
    </location>
</feature>
<evidence type="ECO:0000256" key="1">
    <source>
        <dbReference type="SAM" id="MobiDB-lite"/>
    </source>
</evidence>